<proteinExistence type="predicted"/>
<dbReference type="AlphaFoldDB" id="A0A0F0KYW0"/>
<protein>
    <submittedName>
        <fullName evidence="1">Uncharacterized protein</fullName>
    </submittedName>
</protein>
<accession>A0A0F0KYW0</accession>
<evidence type="ECO:0000313" key="1">
    <source>
        <dbReference type="EMBL" id="KJL25644.1"/>
    </source>
</evidence>
<sequence length="44" mass="5226">MFLLYIPKLVRDYALTLMCLDNMSSGRAPKWYTRLIQGGYELFH</sequence>
<dbReference type="Proteomes" id="UP000033572">
    <property type="component" value="Unassembled WGS sequence"/>
</dbReference>
<comment type="caution">
    <text evidence="1">The sequence shown here is derived from an EMBL/GenBank/DDBJ whole genome shotgun (WGS) entry which is preliminary data.</text>
</comment>
<dbReference type="PATRIC" id="fig|104336.4.peg.433"/>
<keyword evidence="2" id="KW-1185">Reference proteome</keyword>
<dbReference type="EMBL" id="JYIU01000026">
    <property type="protein sequence ID" value="KJL25644.1"/>
    <property type="molecule type" value="Genomic_DNA"/>
</dbReference>
<name>A0A0F0KYW0_9MICO</name>
<reference evidence="1 2" key="1">
    <citation type="submission" date="2015-02" db="EMBL/GenBank/DDBJ databases">
        <title>Draft genome sequences of ten Microbacterium spp. with emphasis on heavy metal contaminated environments.</title>
        <authorList>
            <person name="Corretto E."/>
        </authorList>
    </citation>
    <scope>NUCLEOTIDE SEQUENCE [LARGE SCALE GENOMIC DNA]</scope>
    <source>
        <strain evidence="1 2">DSM 12966</strain>
    </source>
</reference>
<evidence type="ECO:0000313" key="2">
    <source>
        <dbReference type="Proteomes" id="UP000033572"/>
    </source>
</evidence>
<gene>
    <name evidence="1" type="ORF">RN50_00414</name>
</gene>
<organism evidence="1 2">
    <name type="scientific">Microbacterium foliorum</name>
    <dbReference type="NCBI Taxonomy" id="104336"/>
    <lineage>
        <taxon>Bacteria</taxon>
        <taxon>Bacillati</taxon>
        <taxon>Actinomycetota</taxon>
        <taxon>Actinomycetes</taxon>
        <taxon>Micrococcales</taxon>
        <taxon>Microbacteriaceae</taxon>
        <taxon>Microbacterium</taxon>
    </lineage>
</organism>